<evidence type="ECO:0000313" key="8">
    <source>
        <dbReference type="EMBL" id="AGH59473.1"/>
    </source>
</evidence>
<dbReference type="VEuPathDB" id="TriTrypDB:Tb927.11.20090"/>
<keyword evidence="5" id="KW-0325">Glycoprotein</keyword>
<sequence>RLVNNIQTSGKEKLKTNFKLKIYQQMPETFNTLYHNFKKVPLNHYQIQKVDVTSNASIFWTAPAPVRAHSDPSNAVVHEHLKIGNAINQRVQRSQNITAMRNGHGNTGCSGSRNRAATEATQARAGGGRSPKQIAASCSSGNNCKRYNSVHGRSTGGRELEARRSEITEKGFAKYSGETQLQDATGNNVCAFMLGSAGSNSALWQCSGSATTATVGSDLITISPHTGSGATATIAAANDTGSEYAATGSATAADKLFAAIAKAMKLPESTCPETTEKAVSEALTTTTLKAEVKEFPIKLGKVTDTMADQSASSLIGQE</sequence>
<dbReference type="SUPFAM" id="SSF58087">
    <property type="entry name" value="Variant surface glycoprotein (N-terminal domain)"/>
    <property type="match status" value="1"/>
</dbReference>
<dbReference type="GO" id="GO:0005886">
    <property type="term" value="C:plasma membrane"/>
    <property type="evidence" value="ECO:0007669"/>
    <property type="project" value="UniProtKB-SubCell"/>
</dbReference>
<evidence type="ECO:0000256" key="2">
    <source>
        <dbReference type="ARBA" id="ARBA00022475"/>
    </source>
</evidence>
<accession>M4ST23</accession>
<keyword evidence="3" id="KW-0336">GPI-anchor</keyword>
<dbReference type="VEuPathDB" id="TriTrypDB:Tb427_000217500"/>
<dbReference type="AlphaFoldDB" id="M4ST23"/>
<reference evidence="8" key="2">
    <citation type="journal article" date="2014" name="Mol. Biochem. Parasitol.">
        <title>Capturing the variant surface glycoprotein repertoire (the VSGnome) of Trypanosoma brucei Lister 427.</title>
        <authorList>
            <person name="Cross G.A."/>
            <person name="Kim H.S."/>
            <person name="Wickstead B."/>
        </authorList>
    </citation>
    <scope>NUCLEOTIDE SEQUENCE</scope>
    <source>
        <strain evidence="8">Lister 427</strain>
    </source>
</reference>
<dbReference type="GO" id="GO:0098552">
    <property type="term" value="C:side of membrane"/>
    <property type="evidence" value="ECO:0007669"/>
    <property type="project" value="UniProtKB-KW"/>
</dbReference>
<comment type="subcellular location">
    <subcellularLocation>
        <location evidence="1">Cell membrane</location>
        <topology evidence="1">Lipid-anchor</topology>
        <topology evidence="1">GPI-anchor</topology>
    </subcellularLocation>
</comment>
<feature type="domain" description="Trypanosome variant surface glycoprotein A-type N-terminal" evidence="7">
    <location>
        <begin position="119"/>
        <end position="315"/>
    </location>
</feature>
<dbReference type="Pfam" id="PF00913">
    <property type="entry name" value="Trypan_glycop"/>
    <property type="match status" value="1"/>
</dbReference>
<evidence type="ECO:0000256" key="4">
    <source>
        <dbReference type="ARBA" id="ARBA00023136"/>
    </source>
</evidence>
<feature type="non-terminal residue" evidence="8">
    <location>
        <position position="1"/>
    </location>
</feature>
<evidence type="ECO:0000259" key="7">
    <source>
        <dbReference type="Pfam" id="PF00913"/>
    </source>
</evidence>
<evidence type="ECO:0000256" key="6">
    <source>
        <dbReference type="ARBA" id="ARBA00023288"/>
    </source>
</evidence>
<organism evidence="8">
    <name type="scientific">Trypanosoma brucei</name>
    <dbReference type="NCBI Taxonomy" id="5691"/>
    <lineage>
        <taxon>Eukaryota</taxon>
        <taxon>Discoba</taxon>
        <taxon>Euglenozoa</taxon>
        <taxon>Kinetoplastea</taxon>
        <taxon>Metakinetoplastina</taxon>
        <taxon>Trypanosomatida</taxon>
        <taxon>Trypanosomatidae</taxon>
        <taxon>Trypanosoma</taxon>
    </lineage>
</organism>
<keyword evidence="2" id="KW-1003">Cell membrane</keyword>
<dbReference type="GO" id="GO:0042783">
    <property type="term" value="P:symbiont-mediated evasion of host immune response"/>
    <property type="evidence" value="ECO:0007669"/>
    <property type="project" value="InterPro"/>
</dbReference>
<proteinExistence type="predicted"/>
<dbReference type="EMBL" id="KC612042">
    <property type="protein sequence ID" value="AGH59473.1"/>
    <property type="molecule type" value="Genomic_DNA"/>
</dbReference>
<dbReference type="VEuPathDB" id="TriTrypDB:Tb1125.11.20090"/>
<keyword evidence="4" id="KW-0472">Membrane</keyword>
<keyword evidence="6" id="KW-0449">Lipoprotein</keyword>
<evidence type="ECO:0000256" key="1">
    <source>
        <dbReference type="ARBA" id="ARBA00004609"/>
    </source>
</evidence>
<evidence type="ECO:0000256" key="3">
    <source>
        <dbReference type="ARBA" id="ARBA00022622"/>
    </source>
</evidence>
<name>M4ST23_9TRYP</name>
<dbReference type="Gene3D" id="3.90.150.10">
    <property type="entry name" value="Variant Surface Glycoprotein, subunit A domain 1"/>
    <property type="match status" value="1"/>
</dbReference>
<evidence type="ECO:0000256" key="5">
    <source>
        <dbReference type="ARBA" id="ARBA00023180"/>
    </source>
</evidence>
<dbReference type="InterPro" id="IPR001812">
    <property type="entry name" value="Trypano_VSG_A_N_dom"/>
</dbReference>
<reference evidence="8" key="1">
    <citation type="submission" date="2013-02" db="EMBL/GenBank/DDBJ databases">
        <authorList>
            <person name="Cross G.A.M."/>
            <person name="Kim H.-S."/>
            <person name="Wickstead B."/>
        </authorList>
    </citation>
    <scope>NUCLEOTIDE SEQUENCE</scope>
    <source>
        <strain evidence="8">Lister 427</strain>
    </source>
</reference>
<protein>
    <submittedName>
        <fullName evidence="8">Variant surface glycoprotein 3440</fullName>
    </submittedName>
</protein>